<evidence type="ECO:0000313" key="3">
    <source>
        <dbReference type="Proteomes" id="UP000429181"/>
    </source>
</evidence>
<organism evidence="1 3">
    <name type="scientific">Bos indicus x Bos taurus</name>
    <name type="common">Hybrid cattle</name>
    <dbReference type="NCBI Taxonomy" id="30522"/>
    <lineage>
        <taxon>Eukaryota</taxon>
        <taxon>Metazoa</taxon>
        <taxon>Chordata</taxon>
        <taxon>Craniata</taxon>
        <taxon>Vertebrata</taxon>
        <taxon>Euteleostomi</taxon>
        <taxon>Mammalia</taxon>
        <taxon>Eutheria</taxon>
        <taxon>Laurasiatheria</taxon>
        <taxon>Artiodactyla</taxon>
        <taxon>Ruminantia</taxon>
        <taxon>Pecora</taxon>
        <taxon>Bovidae</taxon>
        <taxon>Bovinae</taxon>
        <taxon>Bos</taxon>
    </lineage>
</organism>
<keyword evidence="2" id="KW-1185">Reference proteome</keyword>
<evidence type="ECO:0000313" key="1">
    <source>
        <dbReference type="Ensembl" id="ENSBIXP00005038632.1"/>
    </source>
</evidence>
<protein>
    <submittedName>
        <fullName evidence="1">Uncharacterized protein</fullName>
    </submittedName>
</protein>
<accession>A0A4W2I4F9</accession>
<dbReference type="AlphaFoldDB" id="A0A4W2I4F9"/>
<dbReference type="Proteomes" id="UP000314981">
    <property type="component" value="Chromosome 4"/>
</dbReference>
<dbReference type="Proteomes" id="UP000429181">
    <property type="component" value="Chromosome 4"/>
</dbReference>
<sequence length="17" mass="1836">KKIFGKGTKLIIAPHGK</sequence>
<reference evidence="1" key="2">
    <citation type="submission" date="2025-05" db="UniProtKB">
        <authorList>
            <consortium name="Ensembl"/>
        </authorList>
    </citation>
    <scope>IDENTIFICATION</scope>
</reference>
<name>A0A4W2I4F9_BOBOX</name>
<dbReference type="Ensembl" id="ENSBIXT00005029159.1">
    <property type="protein sequence ID" value="ENSBIXP00005038632.1"/>
    <property type="gene ID" value="ENSBIXG00005020732.1"/>
</dbReference>
<evidence type="ECO:0000313" key="2">
    <source>
        <dbReference type="Proteomes" id="UP000314981"/>
    </source>
</evidence>
<proteinExistence type="predicted"/>
<dbReference type="Ensembl" id="ENSBIXT00000027514.1">
    <property type="protein sequence ID" value="ENSBIXP00000015864.1"/>
    <property type="gene ID" value="ENSBIXG00000020229.1"/>
</dbReference>
<reference evidence="2 3" key="1">
    <citation type="submission" date="2018-11" db="EMBL/GenBank/DDBJ databases">
        <title>Haplotype-resolved cattle genomes.</title>
        <authorList>
            <person name="Low W.Y."/>
            <person name="Tearle R."/>
            <person name="Bickhart D.M."/>
            <person name="Rosen B.D."/>
            <person name="Koren S."/>
            <person name="Rhie A."/>
            <person name="Hiendleder S."/>
            <person name="Phillippy A.M."/>
            <person name="Smith T.P.L."/>
            <person name="Williams J.L."/>
        </authorList>
    </citation>
    <scope>NUCLEOTIDE SEQUENCE [LARGE SCALE GENOMIC DNA]</scope>
</reference>